<dbReference type="Gene3D" id="3.30.470.30">
    <property type="entry name" value="DNA ligase/mRNA capping enzyme"/>
    <property type="match status" value="1"/>
</dbReference>
<dbReference type="Pfam" id="PF01068">
    <property type="entry name" value="DNA_ligase_A_M"/>
    <property type="match status" value="1"/>
</dbReference>
<dbReference type="GO" id="GO:0003677">
    <property type="term" value="F:DNA binding"/>
    <property type="evidence" value="ECO:0007669"/>
    <property type="project" value="InterPro"/>
</dbReference>
<organism evidence="3">
    <name type="scientific">uncultured Caudovirales phage</name>
    <dbReference type="NCBI Taxonomy" id="2100421"/>
    <lineage>
        <taxon>Viruses</taxon>
        <taxon>Duplodnaviria</taxon>
        <taxon>Heunggongvirae</taxon>
        <taxon>Uroviricota</taxon>
        <taxon>Caudoviricetes</taxon>
        <taxon>Peduoviridae</taxon>
        <taxon>Maltschvirus</taxon>
        <taxon>Maltschvirus maltsch</taxon>
    </lineage>
</organism>
<dbReference type="PANTHER" id="PTHR45997">
    <property type="entry name" value="DNA LIGASE 4"/>
    <property type="match status" value="1"/>
</dbReference>
<evidence type="ECO:0000259" key="2">
    <source>
        <dbReference type="PROSITE" id="PS50160"/>
    </source>
</evidence>
<dbReference type="GO" id="GO:0006297">
    <property type="term" value="P:nucleotide-excision repair, DNA gap filling"/>
    <property type="evidence" value="ECO:0007669"/>
    <property type="project" value="TreeGrafter"/>
</dbReference>
<evidence type="ECO:0000256" key="1">
    <source>
        <dbReference type="ARBA" id="ARBA00013308"/>
    </source>
</evidence>
<dbReference type="InterPro" id="IPR012310">
    <property type="entry name" value="DNA_ligase_ATP-dep_cent"/>
</dbReference>
<dbReference type="GO" id="GO:0005524">
    <property type="term" value="F:ATP binding"/>
    <property type="evidence" value="ECO:0007669"/>
    <property type="project" value="InterPro"/>
</dbReference>
<dbReference type="Gene3D" id="2.40.50.140">
    <property type="entry name" value="Nucleic acid-binding proteins"/>
    <property type="match status" value="1"/>
</dbReference>
<dbReference type="InterPro" id="IPR029710">
    <property type="entry name" value="LIG4"/>
</dbReference>
<dbReference type="GO" id="GO:0003910">
    <property type="term" value="F:DNA ligase (ATP) activity"/>
    <property type="evidence" value="ECO:0007669"/>
    <property type="project" value="InterPro"/>
</dbReference>
<dbReference type="PANTHER" id="PTHR45997:SF1">
    <property type="entry name" value="DNA LIGASE 4"/>
    <property type="match status" value="1"/>
</dbReference>
<protein>
    <recommendedName>
        <fullName evidence="1">DNA ligase</fullName>
    </recommendedName>
</protein>
<dbReference type="GO" id="GO:0006310">
    <property type="term" value="P:DNA recombination"/>
    <property type="evidence" value="ECO:0007669"/>
    <property type="project" value="InterPro"/>
</dbReference>
<accession>A0A6J5RKX0</accession>
<dbReference type="SUPFAM" id="SSF56091">
    <property type="entry name" value="DNA ligase/mRNA capping enzyme, catalytic domain"/>
    <property type="match status" value="1"/>
</dbReference>
<gene>
    <name evidence="3" type="ORF">UFOVP1313_51</name>
</gene>
<sequence>MIKPMLCHDTKGDFGLIPPDWVIEPKLDGWRWIVDRTADGVKSFGGRNAADHSGQVPAIAGALDWLPVGTVLDCELAPLEHGLGSPAVSSALANGGDGLVLIVFDVLRLSGTDVCGLPWYQRREMLDLMATRFDNHLVTAASYTAANLEQHEAWLAAGFEGCVAKKRDSTYRPGKRSRDWLKVKPQSTAEAVVTGWVYGKGASNQEFAGALKLRMLDSGAETTCGFHATPADADLMVDRLIEIRHHGIGESGKPRHPIFSRVREDLEQGSLS</sequence>
<dbReference type="PROSITE" id="PS50160">
    <property type="entry name" value="DNA_LIGASE_A3"/>
    <property type="match status" value="1"/>
</dbReference>
<reference evidence="3" key="1">
    <citation type="submission" date="2020-05" db="EMBL/GenBank/DDBJ databases">
        <authorList>
            <person name="Chiriac C."/>
            <person name="Salcher M."/>
            <person name="Ghai R."/>
            <person name="Kavagutti S V."/>
        </authorList>
    </citation>
    <scope>NUCLEOTIDE SEQUENCE</scope>
</reference>
<dbReference type="EMBL" id="LR797260">
    <property type="protein sequence ID" value="CAB4198130.1"/>
    <property type="molecule type" value="Genomic_DNA"/>
</dbReference>
<dbReference type="GO" id="GO:0006303">
    <property type="term" value="P:double-strand break repair via nonhomologous end joining"/>
    <property type="evidence" value="ECO:0007669"/>
    <property type="project" value="TreeGrafter"/>
</dbReference>
<dbReference type="InterPro" id="IPR012340">
    <property type="entry name" value="NA-bd_OB-fold"/>
</dbReference>
<proteinExistence type="predicted"/>
<keyword evidence="3" id="KW-0436">Ligase</keyword>
<evidence type="ECO:0000313" key="3">
    <source>
        <dbReference type="EMBL" id="CAB4198130.1"/>
    </source>
</evidence>
<name>A0A6J5RKX0_9CAUD</name>
<feature type="domain" description="ATP-dependent DNA ligase family profile" evidence="2">
    <location>
        <begin position="101"/>
        <end position="211"/>
    </location>
</feature>
<dbReference type="Gene3D" id="3.30.1490.70">
    <property type="match status" value="1"/>
</dbReference>
<dbReference type="SUPFAM" id="SSF50249">
    <property type="entry name" value="Nucleic acid-binding proteins"/>
    <property type="match status" value="1"/>
</dbReference>